<dbReference type="InterPro" id="IPR044058">
    <property type="entry name" value="Lipoprotein_23"/>
</dbReference>
<evidence type="ECO:0000313" key="4">
    <source>
        <dbReference type="Proteomes" id="UP001500063"/>
    </source>
</evidence>
<protein>
    <recommendedName>
        <fullName evidence="5">Lipoprotein</fullName>
    </recommendedName>
</protein>
<dbReference type="PROSITE" id="PS51257">
    <property type="entry name" value="PROKAR_LIPOPROTEIN"/>
    <property type="match status" value="1"/>
</dbReference>
<feature type="signal peptide" evidence="2">
    <location>
        <begin position="1"/>
        <end position="21"/>
    </location>
</feature>
<proteinExistence type="predicted"/>
<evidence type="ECO:0000256" key="2">
    <source>
        <dbReference type="SAM" id="SignalP"/>
    </source>
</evidence>
<keyword evidence="2" id="KW-0732">Signal</keyword>
<gene>
    <name evidence="3" type="ORF">GCM10010319_61610</name>
</gene>
<dbReference type="Proteomes" id="UP001500063">
    <property type="component" value="Unassembled WGS sequence"/>
</dbReference>
<keyword evidence="4" id="KW-1185">Reference proteome</keyword>
<evidence type="ECO:0008006" key="5">
    <source>
        <dbReference type="Google" id="ProtNLM"/>
    </source>
</evidence>
<dbReference type="Pfam" id="PF18966">
    <property type="entry name" value="Lipoprotein_23"/>
    <property type="match status" value="1"/>
</dbReference>
<evidence type="ECO:0000313" key="3">
    <source>
        <dbReference type="EMBL" id="GAA0374726.1"/>
    </source>
</evidence>
<evidence type="ECO:0000256" key="1">
    <source>
        <dbReference type="SAM" id="MobiDB-lite"/>
    </source>
</evidence>
<name>A0ABN0XWA7_9ACTN</name>
<feature type="region of interest" description="Disordered" evidence="1">
    <location>
        <begin position="25"/>
        <end position="64"/>
    </location>
</feature>
<dbReference type="RefSeq" id="WP_344123075.1">
    <property type="nucleotide sequence ID" value="NZ_BAAABW010000031.1"/>
</dbReference>
<dbReference type="EMBL" id="BAAABW010000031">
    <property type="protein sequence ID" value="GAA0374726.1"/>
    <property type="molecule type" value="Genomic_DNA"/>
</dbReference>
<reference evidence="3 4" key="1">
    <citation type="journal article" date="2019" name="Int. J. Syst. Evol. Microbiol.">
        <title>The Global Catalogue of Microorganisms (GCM) 10K type strain sequencing project: providing services to taxonomists for standard genome sequencing and annotation.</title>
        <authorList>
            <consortium name="The Broad Institute Genomics Platform"/>
            <consortium name="The Broad Institute Genome Sequencing Center for Infectious Disease"/>
            <person name="Wu L."/>
            <person name="Ma J."/>
        </authorList>
    </citation>
    <scope>NUCLEOTIDE SEQUENCE [LARGE SCALE GENOMIC DNA]</scope>
    <source>
        <strain evidence="3 4">JCM 4565</strain>
    </source>
</reference>
<comment type="caution">
    <text evidence="3">The sequence shown here is derived from an EMBL/GenBank/DDBJ whole genome shotgun (WGS) entry which is preliminary data.</text>
</comment>
<feature type="chain" id="PRO_5045705715" description="Lipoprotein" evidence="2">
    <location>
        <begin position="22"/>
        <end position="215"/>
    </location>
</feature>
<organism evidence="3 4">
    <name type="scientific">Streptomyces blastmyceticus</name>
    <dbReference type="NCBI Taxonomy" id="68180"/>
    <lineage>
        <taxon>Bacteria</taxon>
        <taxon>Bacillati</taxon>
        <taxon>Actinomycetota</taxon>
        <taxon>Actinomycetes</taxon>
        <taxon>Kitasatosporales</taxon>
        <taxon>Streptomycetaceae</taxon>
        <taxon>Streptomyces</taxon>
    </lineage>
</organism>
<sequence length="215" mass="22328">MRARGAAWAAVCVAFAFGALSGCTSSSEASKPTAPSKAGASGDLWGDRSGTADGQEALGGKGSPCQLPVTFRLAQSWKPNSVDSSPASGGPVRQGPVQLVCEIDAKPAGSVGFMRVWSDTSSAMDARKALESFVAAEPRAKEPEYRETKAGTLPATEVTYLNDAPGLTEAKRERALAVKTPQGVVVLYLGGLDTAEHERMLPAYQLAKKSMAPAN</sequence>
<accession>A0ABN0XWA7</accession>